<name>A0ABS4H6J5_9BACL</name>
<dbReference type="Proteomes" id="UP001519273">
    <property type="component" value="Unassembled WGS sequence"/>
</dbReference>
<gene>
    <name evidence="1" type="ORF">J2Z20_003084</name>
</gene>
<evidence type="ECO:0000313" key="1">
    <source>
        <dbReference type="EMBL" id="MBP1938165.1"/>
    </source>
</evidence>
<keyword evidence="2" id="KW-1185">Reference proteome</keyword>
<dbReference type="RefSeq" id="WP_209852135.1">
    <property type="nucleotide sequence ID" value="NZ_CBCRVE010000004.1"/>
</dbReference>
<sequence>MIDGRKAIVTNKGKEYTTYKGFANQLGYPEAAAFSDSSDVRKKLRNGDEVTLIVSGEHPYDRDRLIWVIESGNGEKHLIGGAGLSIQPHTPRTLLATKRAQLAQLTAEIAQIEAELTIKPGDWVRVIYRSHHDAFSDGDIVRVVLTDTTNIPYNVVSFDGKMSDWTTADSVVKITPTEAKAALLAEIEALFNPQEVA</sequence>
<proteinExistence type="predicted"/>
<accession>A0ABS4H6J5</accession>
<protein>
    <submittedName>
        <fullName evidence="1">Uncharacterized protein</fullName>
    </submittedName>
</protein>
<reference evidence="1 2" key="1">
    <citation type="submission" date="2021-03" db="EMBL/GenBank/DDBJ databases">
        <title>Genomic Encyclopedia of Type Strains, Phase IV (KMG-IV): sequencing the most valuable type-strain genomes for metagenomic binning, comparative biology and taxonomic classification.</title>
        <authorList>
            <person name="Goeker M."/>
        </authorList>
    </citation>
    <scope>NUCLEOTIDE SEQUENCE [LARGE SCALE GENOMIC DNA]</scope>
    <source>
        <strain evidence="1 2">DSM 23491</strain>
    </source>
</reference>
<evidence type="ECO:0000313" key="2">
    <source>
        <dbReference type="Proteomes" id="UP001519273"/>
    </source>
</evidence>
<dbReference type="EMBL" id="JAGGKP010000011">
    <property type="protein sequence ID" value="MBP1938165.1"/>
    <property type="molecule type" value="Genomic_DNA"/>
</dbReference>
<organism evidence="1 2">
    <name type="scientific">Paenibacillus sediminis</name>
    <dbReference type="NCBI Taxonomy" id="664909"/>
    <lineage>
        <taxon>Bacteria</taxon>
        <taxon>Bacillati</taxon>
        <taxon>Bacillota</taxon>
        <taxon>Bacilli</taxon>
        <taxon>Bacillales</taxon>
        <taxon>Paenibacillaceae</taxon>
        <taxon>Paenibacillus</taxon>
    </lineage>
</organism>
<comment type="caution">
    <text evidence="1">The sequence shown here is derived from an EMBL/GenBank/DDBJ whole genome shotgun (WGS) entry which is preliminary data.</text>
</comment>